<reference evidence="5" key="1">
    <citation type="submission" date="2020-05" db="EMBL/GenBank/DDBJ databases">
        <title>Frigoriglobus tundricola gen. nov., sp. nov., a psychrotolerant cellulolytic planctomycete of the family Gemmataceae with two divergent copies of 16S rRNA gene.</title>
        <authorList>
            <person name="Kulichevskaya I.S."/>
            <person name="Ivanova A.A."/>
            <person name="Naumoff D.G."/>
            <person name="Beletsky A.V."/>
            <person name="Rijpstra W.I.C."/>
            <person name="Sinninghe Damste J.S."/>
            <person name="Mardanov A.V."/>
            <person name="Ravin N.V."/>
            <person name="Dedysh S.N."/>
        </authorList>
    </citation>
    <scope>NUCLEOTIDE SEQUENCE [LARGE SCALE GENOMIC DNA]</scope>
    <source>
        <strain evidence="5">PL17</strain>
    </source>
</reference>
<dbReference type="KEGG" id="ftj:FTUN_4255"/>
<name>A0A6M5YTE4_9BACT</name>
<dbReference type="EMBL" id="CP053452">
    <property type="protein sequence ID" value="QJW96696.1"/>
    <property type="molecule type" value="Genomic_DNA"/>
</dbReference>
<dbReference type="PRINTS" id="PR00320">
    <property type="entry name" value="GPROTEINBRPT"/>
</dbReference>
<dbReference type="SUPFAM" id="SSF50978">
    <property type="entry name" value="WD40 repeat-like"/>
    <property type="match status" value="1"/>
</dbReference>
<keyword evidence="1 3" id="KW-0853">WD repeat</keyword>
<dbReference type="PROSITE" id="PS50294">
    <property type="entry name" value="WD_REPEATS_REGION"/>
    <property type="match status" value="2"/>
</dbReference>
<dbReference type="Pfam" id="PF00400">
    <property type="entry name" value="WD40"/>
    <property type="match status" value="3"/>
</dbReference>
<organism evidence="4 5">
    <name type="scientific">Frigoriglobus tundricola</name>
    <dbReference type="NCBI Taxonomy" id="2774151"/>
    <lineage>
        <taxon>Bacteria</taxon>
        <taxon>Pseudomonadati</taxon>
        <taxon>Planctomycetota</taxon>
        <taxon>Planctomycetia</taxon>
        <taxon>Gemmatales</taxon>
        <taxon>Gemmataceae</taxon>
        <taxon>Frigoriglobus</taxon>
    </lineage>
</organism>
<evidence type="ECO:0000313" key="5">
    <source>
        <dbReference type="Proteomes" id="UP000503447"/>
    </source>
</evidence>
<keyword evidence="5" id="KW-1185">Reference proteome</keyword>
<sequence length="329" mass="35092">MLVLAALIAFASPAPGPHVAPMPHPARGWVERHTFTHKAPVTAVTAIADAFATADRDGVVQLWDAQTGALRETLLDGTNELLRPVDFLRPTPDGKRLNIGSRDRVSVAQYVVIGKDRGLFGPISGFRPVAPRSDGTWLVVQGDQEEMVGTLKVDFMLNGSISLNISTGFAHTERVQLVAPGGSAVATVDARNTLRHWSSRPDGSESKLLWALDLKLDPTALAVSPDGAMIAVGGDEGAVEVFGAEKGKRLATLKGHKGAVRAVTFAPDSGLIVTGGEDGTVRFWNPWTGEPEERLKDHAGPVTAVWFAADETLVTASDDKTARVWVYKP</sequence>
<dbReference type="AlphaFoldDB" id="A0A6M5YTE4"/>
<keyword evidence="2" id="KW-0677">Repeat</keyword>
<feature type="repeat" description="WD" evidence="3">
    <location>
        <begin position="34"/>
        <end position="73"/>
    </location>
</feature>
<gene>
    <name evidence="4" type="ORF">FTUN_4255</name>
</gene>
<dbReference type="InterPro" id="IPR001680">
    <property type="entry name" value="WD40_rpt"/>
</dbReference>
<dbReference type="InterPro" id="IPR015943">
    <property type="entry name" value="WD40/YVTN_repeat-like_dom_sf"/>
</dbReference>
<dbReference type="PANTHER" id="PTHR19848">
    <property type="entry name" value="WD40 REPEAT PROTEIN"/>
    <property type="match status" value="1"/>
</dbReference>
<dbReference type="RefSeq" id="WP_171472225.1">
    <property type="nucleotide sequence ID" value="NZ_CP053452.2"/>
</dbReference>
<feature type="repeat" description="WD" evidence="3">
    <location>
        <begin position="295"/>
        <end position="329"/>
    </location>
</feature>
<dbReference type="Gene3D" id="2.130.10.10">
    <property type="entry name" value="YVTN repeat-like/Quinoprotein amine dehydrogenase"/>
    <property type="match status" value="2"/>
</dbReference>
<evidence type="ECO:0000313" key="4">
    <source>
        <dbReference type="EMBL" id="QJW96696.1"/>
    </source>
</evidence>
<dbReference type="InterPro" id="IPR036322">
    <property type="entry name" value="WD40_repeat_dom_sf"/>
</dbReference>
<dbReference type="InterPro" id="IPR020472">
    <property type="entry name" value="WD40_PAC1"/>
</dbReference>
<dbReference type="Proteomes" id="UP000503447">
    <property type="component" value="Chromosome"/>
</dbReference>
<accession>A0A6M5YTE4</accession>
<proteinExistence type="predicted"/>
<dbReference type="SMART" id="SM00320">
    <property type="entry name" value="WD40"/>
    <property type="match status" value="4"/>
</dbReference>
<feature type="repeat" description="WD" evidence="3">
    <location>
        <begin position="253"/>
        <end position="285"/>
    </location>
</feature>
<dbReference type="PROSITE" id="PS50082">
    <property type="entry name" value="WD_REPEATS_2"/>
    <property type="match status" value="3"/>
</dbReference>
<evidence type="ECO:0000256" key="3">
    <source>
        <dbReference type="PROSITE-ProRule" id="PRU00221"/>
    </source>
</evidence>
<protein>
    <submittedName>
        <fullName evidence="4">High-affinity carbon uptake protein Hat/HatR</fullName>
    </submittedName>
</protein>
<evidence type="ECO:0000256" key="1">
    <source>
        <dbReference type="ARBA" id="ARBA00022574"/>
    </source>
</evidence>
<dbReference type="PANTHER" id="PTHR19848:SF8">
    <property type="entry name" value="F-BOX AND WD REPEAT DOMAIN CONTAINING 7"/>
    <property type="match status" value="1"/>
</dbReference>
<evidence type="ECO:0000256" key="2">
    <source>
        <dbReference type="ARBA" id="ARBA00022737"/>
    </source>
</evidence>